<name>T1A8N0_9ZZZZ</name>
<dbReference type="Pfam" id="PF26311">
    <property type="entry name" value="ETF-QO_FixC_C"/>
    <property type="match status" value="1"/>
</dbReference>
<comment type="cofactor">
    <cofactor evidence="1">
        <name>FAD</name>
        <dbReference type="ChEBI" id="CHEBI:57692"/>
    </cofactor>
</comment>
<comment type="caution">
    <text evidence="6">The sequence shown here is derived from an EMBL/GenBank/DDBJ whole genome shotgun (WGS) entry which is preliminary data.</text>
</comment>
<dbReference type="AlphaFoldDB" id="T1A8N0"/>
<dbReference type="EMBL" id="AUZY01006803">
    <property type="protein sequence ID" value="EQD53178.1"/>
    <property type="molecule type" value="Genomic_DNA"/>
</dbReference>
<reference evidence="6" key="1">
    <citation type="submission" date="2013-08" db="EMBL/GenBank/DDBJ databases">
        <authorList>
            <person name="Mendez C."/>
            <person name="Richter M."/>
            <person name="Ferrer M."/>
            <person name="Sanchez J."/>
        </authorList>
    </citation>
    <scope>NUCLEOTIDE SEQUENCE</scope>
</reference>
<keyword evidence="2" id="KW-0285">Flavoprotein</keyword>
<feature type="domain" description="FixC-like C-terminal" evidence="5">
    <location>
        <begin position="141"/>
        <end position="198"/>
    </location>
</feature>
<dbReference type="InterPro" id="IPR036188">
    <property type="entry name" value="FAD/NAD-bd_sf"/>
</dbReference>
<dbReference type="GO" id="GO:0016491">
    <property type="term" value="F:oxidoreductase activity"/>
    <property type="evidence" value="ECO:0007669"/>
    <property type="project" value="UniProtKB-KW"/>
</dbReference>
<feature type="non-terminal residue" evidence="6">
    <location>
        <position position="1"/>
    </location>
</feature>
<evidence type="ECO:0000259" key="5">
    <source>
        <dbReference type="Pfam" id="PF26311"/>
    </source>
</evidence>
<gene>
    <name evidence="6" type="ORF">B1B_10394</name>
</gene>
<dbReference type="InterPro" id="IPR059103">
    <property type="entry name" value="FixC-like_C"/>
</dbReference>
<evidence type="ECO:0000313" key="6">
    <source>
        <dbReference type="EMBL" id="EQD53178.1"/>
    </source>
</evidence>
<dbReference type="SUPFAM" id="SSF51905">
    <property type="entry name" value="FAD/NAD(P)-binding domain"/>
    <property type="match status" value="1"/>
</dbReference>
<protein>
    <submittedName>
        <fullName evidence="6">Oxidoreductase FixC</fullName>
    </submittedName>
</protein>
<accession>T1A8N0</accession>
<reference evidence="6" key="2">
    <citation type="journal article" date="2014" name="ISME J.">
        <title>Microbial stratification in low pH oxic and suboxic macroscopic growths along an acid mine drainage.</title>
        <authorList>
            <person name="Mendez-Garcia C."/>
            <person name="Mesa V."/>
            <person name="Sprenger R.R."/>
            <person name="Richter M."/>
            <person name="Diez M.S."/>
            <person name="Solano J."/>
            <person name="Bargiela R."/>
            <person name="Golyshina O.V."/>
            <person name="Manteca A."/>
            <person name="Ramos J.L."/>
            <person name="Gallego J.R."/>
            <person name="Llorente I."/>
            <person name="Martins Dos Santos V.A."/>
            <person name="Jensen O.N."/>
            <person name="Pelaez A.I."/>
            <person name="Sanchez J."/>
            <person name="Ferrer M."/>
        </authorList>
    </citation>
    <scope>NUCLEOTIDE SEQUENCE</scope>
</reference>
<sequence length="200" mass="21913">SSLSLGFIANLRSLITSRRSIDELFDEFLQHPLVARWIEGGRLAEYSGCFVTEGGYRSLPSLSGAGYLVAGSAAGLFLNTGFTLRGMDFALESGRIAGEVAAGAALAKDPAPARLERYLARLEESFVLRELRRHRGYPKVFTNPRLYRAYPEVLSALLHDLYFVDGSGRRHLDGVVRGALRGKAAWWNLAGDLIGAGRRL</sequence>
<evidence type="ECO:0000256" key="2">
    <source>
        <dbReference type="ARBA" id="ARBA00022630"/>
    </source>
</evidence>
<dbReference type="PANTHER" id="PTHR43624:SF2">
    <property type="entry name" value="ELECTRON TRANSFER FLAVOPROTEIN-QUINONE OXIDOREDUCTASE YDIS-RELATED"/>
    <property type="match status" value="1"/>
</dbReference>
<keyword evidence="3" id="KW-0274">FAD</keyword>
<keyword evidence="4" id="KW-0560">Oxidoreductase</keyword>
<evidence type="ECO:0000256" key="4">
    <source>
        <dbReference type="ARBA" id="ARBA00023002"/>
    </source>
</evidence>
<evidence type="ECO:0000256" key="1">
    <source>
        <dbReference type="ARBA" id="ARBA00001974"/>
    </source>
</evidence>
<evidence type="ECO:0000256" key="3">
    <source>
        <dbReference type="ARBA" id="ARBA00022827"/>
    </source>
</evidence>
<dbReference type="PANTHER" id="PTHR43624">
    <property type="entry name" value="ELECTRON TRANSFER FLAVOPROTEIN-QUINONE OXIDOREDUCTASE YDIS-RELATED"/>
    <property type="match status" value="1"/>
</dbReference>
<proteinExistence type="predicted"/>
<dbReference type="InterPro" id="IPR039651">
    <property type="entry name" value="FixC-like"/>
</dbReference>
<dbReference type="Gene3D" id="3.30.9.90">
    <property type="match status" value="1"/>
</dbReference>
<organism evidence="6">
    <name type="scientific">mine drainage metagenome</name>
    <dbReference type="NCBI Taxonomy" id="410659"/>
    <lineage>
        <taxon>unclassified sequences</taxon>
        <taxon>metagenomes</taxon>
        <taxon>ecological metagenomes</taxon>
    </lineage>
</organism>